<dbReference type="AlphaFoldDB" id="A0A9X1XTX3"/>
<evidence type="ECO:0000313" key="1">
    <source>
        <dbReference type="EMBL" id="MCK8143194.1"/>
    </source>
</evidence>
<evidence type="ECO:0000313" key="2">
    <source>
        <dbReference type="Proteomes" id="UP001139260"/>
    </source>
</evidence>
<accession>A0A9X1XTX3</accession>
<organism evidence="1 2">
    <name type="scientific">Flavobacterium pygoscelis</name>
    <dbReference type="NCBI Taxonomy" id="2893176"/>
    <lineage>
        <taxon>Bacteria</taxon>
        <taxon>Pseudomonadati</taxon>
        <taxon>Bacteroidota</taxon>
        <taxon>Flavobacteriia</taxon>
        <taxon>Flavobacteriales</taxon>
        <taxon>Flavobacteriaceae</taxon>
        <taxon>Flavobacterium</taxon>
    </lineage>
</organism>
<proteinExistence type="predicted"/>
<comment type="caution">
    <text evidence="1">The sequence shown here is derived from an EMBL/GenBank/DDBJ whole genome shotgun (WGS) entry which is preliminary data.</text>
</comment>
<dbReference type="Proteomes" id="UP001139260">
    <property type="component" value="Unassembled WGS sequence"/>
</dbReference>
<dbReference type="RefSeq" id="WP_248429226.1">
    <property type="nucleotide sequence ID" value="NZ_JALNUB010000013.1"/>
</dbReference>
<keyword evidence="2" id="KW-1185">Reference proteome</keyword>
<sequence>MITIFDYSPTPQELNDIRFDSFSLCLKFGIETSKELTPELYKELVSQDNAYYDLASLFEFRGDQEKADQFWNKLPKETRLNGLGYDCADIAI</sequence>
<reference evidence="1" key="1">
    <citation type="submission" date="2022-04" db="EMBL/GenBank/DDBJ databases">
        <title>Flavobacterium pygoscelis sp. nov. isolated from Chinstrap chick (Pygoscelis antarcticus).</title>
        <authorList>
            <person name="Irgang R."/>
            <person name="Poblete-Morales M."/>
            <person name="Avendano-Herrera R."/>
        </authorList>
    </citation>
    <scope>NUCLEOTIDE SEQUENCE</scope>
    <source>
        <strain evidence="1">I-SCBP12n</strain>
    </source>
</reference>
<name>A0A9X1XTX3_9FLAO</name>
<protein>
    <submittedName>
        <fullName evidence="1">Uncharacterized protein</fullName>
    </submittedName>
</protein>
<gene>
    <name evidence="1" type="ORF">MW871_14990</name>
</gene>
<dbReference type="EMBL" id="JALNUB010000013">
    <property type="protein sequence ID" value="MCK8143194.1"/>
    <property type="molecule type" value="Genomic_DNA"/>
</dbReference>